<dbReference type="Pfam" id="PF00188">
    <property type="entry name" value="CAP"/>
    <property type="match status" value="1"/>
</dbReference>
<dbReference type="PANTHER" id="PTHR10334">
    <property type="entry name" value="CYSTEINE-RICH SECRETORY PROTEIN-RELATED"/>
    <property type="match status" value="1"/>
</dbReference>
<keyword evidence="3" id="KW-0964">Secreted</keyword>
<organism evidence="6 7">
    <name type="scientific">Glossina brevipalpis</name>
    <dbReference type="NCBI Taxonomy" id="37001"/>
    <lineage>
        <taxon>Eukaryota</taxon>
        <taxon>Metazoa</taxon>
        <taxon>Ecdysozoa</taxon>
        <taxon>Arthropoda</taxon>
        <taxon>Hexapoda</taxon>
        <taxon>Insecta</taxon>
        <taxon>Pterygota</taxon>
        <taxon>Neoptera</taxon>
        <taxon>Endopterygota</taxon>
        <taxon>Diptera</taxon>
        <taxon>Brachycera</taxon>
        <taxon>Muscomorpha</taxon>
        <taxon>Hippoboscoidea</taxon>
        <taxon>Glossinidae</taxon>
        <taxon>Glossina</taxon>
    </lineage>
</organism>
<sequence length="297" mass="33985">MNAYLKCKLFLLDRNKGRYIKGSKVRLNFFYFLIMQLKHKHNRFISHVNVLILANFATGNYCDLCTGHVACNKQNTFESGCPSNAAMINLDKYKNVLIDAHNKKRNLIAGGEVSKLKPACRMATIKWDPELAKLAEYNVRQCRMNHDKCRKTVQFKYAGQNLAEQGNTDTTLDYKKLLEKTVDMWYAEVENCNQNQIDSFPSNYRGPAIGHFTVMVAERNTHMGCAAAKYKKSDGFTYFLVACNYATTNMLEFPIYKTCSAPAEECKSGKNPKYSNLCAASEKYEVNKWVKNGMTYY</sequence>
<protein>
    <recommendedName>
        <fullName evidence="4">Venom allergen-1</fullName>
    </recommendedName>
</protein>
<proteinExistence type="inferred from homology"/>
<dbReference type="EnsemblMetazoa" id="GBRI003692-RA">
    <property type="protein sequence ID" value="GBRI003692-PA"/>
    <property type="gene ID" value="GBRI003692"/>
</dbReference>
<evidence type="ECO:0000313" key="6">
    <source>
        <dbReference type="EnsemblMetazoa" id="GBRI003692-PA"/>
    </source>
</evidence>
<dbReference type="InterPro" id="IPR001283">
    <property type="entry name" value="CRISP-related"/>
</dbReference>
<dbReference type="SUPFAM" id="SSF55797">
    <property type="entry name" value="PR-1-like"/>
    <property type="match status" value="1"/>
</dbReference>
<dbReference type="GO" id="GO:0005576">
    <property type="term" value="C:extracellular region"/>
    <property type="evidence" value="ECO:0007669"/>
    <property type="project" value="UniProtKB-SubCell"/>
</dbReference>
<dbReference type="FunFam" id="3.40.33.10:FF:000007">
    <property type="entry name" value="Venom allergen"/>
    <property type="match status" value="1"/>
</dbReference>
<accession>A0A1A9W272</accession>
<evidence type="ECO:0000259" key="5">
    <source>
        <dbReference type="SMART" id="SM00198"/>
    </source>
</evidence>
<dbReference type="InterPro" id="IPR035940">
    <property type="entry name" value="CAP_sf"/>
</dbReference>
<reference evidence="6" key="2">
    <citation type="submission" date="2020-05" db="UniProtKB">
        <authorList>
            <consortium name="EnsemblMetazoa"/>
        </authorList>
    </citation>
    <scope>IDENTIFICATION</scope>
    <source>
        <strain evidence="6">IAEA</strain>
    </source>
</reference>
<dbReference type="AlphaFoldDB" id="A0A1A9W272"/>
<dbReference type="SMART" id="SM00198">
    <property type="entry name" value="SCP"/>
    <property type="match status" value="1"/>
</dbReference>
<evidence type="ECO:0000256" key="2">
    <source>
        <dbReference type="ARBA" id="ARBA00009923"/>
    </source>
</evidence>
<dbReference type="VEuPathDB" id="VectorBase:GBRI003692"/>
<reference evidence="7" key="1">
    <citation type="submission" date="2014-03" db="EMBL/GenBank/DDBJ databases">
        <authorList>
            <person name="Aksoy S."/>
            <person name="Warren W."/>
            <person name="Wilson R.K."/>
        </authorList>
    </citation>
    <scope>NUCLEOTIDE SEQUENCE [LARGE SCALE GENOMIC DNA]</scope>
    <source>
        <strain evidence="7">IAEA</strain>
    </source>
</reference>
<dbReference type="PRINTS" id="PR00838">
    <property type="entry name" value="V5ALLERGEN"/>
</dbReference>
<dbReference type="InterPro" id="IPR014044">
    <property type="entry name" value="CAP_dom"/>
</dbReference>
<evidence type="ECO:0000256" key="3">
    <source>
        <dbReference type="ARBA" id="ARBA00022525"/>
    </source>
</evidence>
<name>A0A1A9W272_9MUSC</name>
<dbReference type="Proteomes" id="UP000091820">
    <property type="component" value="Unassembled WGS sequence"/>
</dbReference>
<comment type="similarity">
    <text evidence="2">Belongs to the CRISP family.</text>
</comment>
<evidence type="ECO:0000256" key="1">
    <source>
        <dbReference type="ARBA" id="ARBA00004613"/>
    </source>
</evidence>
<comment type="subcellular location">
    <subcellularLocation>
        <location evidence="1">Secreted</location>
    </subcellularLocation>
</comment>
<dbReference type="CDD" id="cd05380">
    <property type="entry name" value="CAP_euk"/>
    <property type="match status" value="1"/>
</dbReference>
<evidence type="ECO:0000256" key="4">
    <source>
        <dbReference type="ARBA" id="ARBA00068306"/>
    </source>
</evidence>
<evidence type="ECO:0000313" key="7">
    <source>
        <dbReference type="Proteomes" id="UP000091820"/>
    </source>
</evidence>
<feature type="domain" description="SCP" evidence="5">
    <location>
        <begin position="92"/>
        <end position="252"/>
    </location>
</feature>
<dbReference type="Gene3D" id="3.40.33.10">
    <property type="entry name" value="CAP"/>
    <property type="match status" value="1"/>
</dbReference>
<dbReference type="InterPro" id="IPR002413">
    <property type="entry name" value="V5_allergen-like"/>
</dbReference>
<keyword evidence="7" id="KW-1185">Reference proteome</keyword>
<dbReference type="STRING" id="37001.A0A1A9W272"/>